<reference evidence="1 2" key="1">
    <citation type="submission" date="2019-10" db="EMBL/GenBank/DDBJ databases">
        <title>Description of Paenibacillus choica sp. nov.</title>
        <authorList>
            <person name="Carlier A."/>
            <person name="Qi S."/>
        </authorList>
    </citation>
    <scope>NUCLEOTIDE SEQUENCE [LARGE SCALE GENOMIC DNA]</scope>
    <source>
        <strain evidence="1 2">LMG 31460</strain>
    </source>
</reference>
<accession>A0ABX1YZ76</accession>
<gene>
    <name evidence="1" type="ORF">GC102_11765</name>
</gene>
<organism evidence="1 2">
    <name type="scientific">Paenibacillus germinis</name>
    <dbReference type="NCBI Taxonomy" id="2654979"/>
    <lineage>
        <taxon>Bacteria</taxon>
        <taxon>Bacillati</taxon>
        <taxon>Bacillota</taxon>
        <taxon>Bacilli</taxon>
        <taxon>Bacillales</taxon>
        <taxon>Paenibacillaceae</taxon>
        <taxon>Paenibacillus</taxon>
    </lineage>
</organism>
<dbReference type="EMBL" id="WHOC01000062">
    <property type="protein sequence ID" value="NOU86443.1"/>
    <property type="molecule type" value="Genomic_DNA"/>
</dbReference>
<comment type="caution">
    <text evidence="1">The sequence shown here is derived from an EMBL/GenBank/DDBJ whole genome shotgun (WGS) entry which is preliminary data.</text>
</comment>
<evidence type="ECO:0000313" key="2">
    <source>
        <dbReference type="Proteomes" id="UP000658690"/>
    </source>
</evidence>
<name>A0ABX1YZ76_9BACL</name>
<evidence type="ECO:0008006" key="3">
    <source>
        <dbReference type="Google" id="ProtNLM"/>
    </source>
</evidence>
<dbReference type="Proteomes" id="UP000658690">
    <property type="component" value="Unassembled WGS sequence"/>
</dbReference>
<keyword evidence="2" id="KW-1185">Reference proteome</keyword>
<dbReference type="RefSeq" id="WP_171689722.1">
    <property type="nucleotide sequence ID" value="NZ_WHOC01000062.1"/>
</dbReference>
<protein>
    <recommendedName>
        <fullName evidence="3">Secreted protein</fullName>
    </recommendedName>
</protein>
<sequence>MGRLENRWRWCAAVFFAFGKLVEEMCSHGGGAVKAETMFFIVKVACERARVSVAIKNIATVAVRVPNWLKCVLGRCFSSLKLRMSVHE</sequence>
<proteinExistence type="predicted"/>
<evidence type="ECO:0000313" key="1">
    <source>
        <dbReference type="EMBL" id="NOU86443.1"/>
    </source>
</evidence>